<reference evidence="1 2" key="1">
    <citation type="submission" date="2018-04" db="EMBL/GenBank/DDBJ databases">
        <title>Chitinophaga fuyangensis sp. nov., isolated from soil in a chemical factory.</title>
        <authorList>
            <person name="Chen K."/>
        </authorList>
    </citation>
    <scope>NUCLEOTIDE SEQUENCE [LARGE SCALE GENOMIC DNA]</scope>
    <source>
        <strain evidence="1 2">LY-1</strain>
    </source>
</reference>
<dbReference type="Proteomes" id="UP000244450">
    <property type="component" value="Unassembled WGS sequence"/>
</dbReference>
<proteinExistence type="predicted"/>
<evidence type="ECO:0000313" key="1">
    <source>
        <dbReference type="EMBL" id="PUZ29702.1"/>
    </source>
</evidence>
<name>A0A2T7BPW2_9BACT</name>
<evidence type="ECO:0000313" key="2">
    <source>
        <dbReference type="Proteomes" id="UP000244450"/>
    </source>
</evidence>
<accession>A0A2T7BPW2</accession>
<gene>
    <name evidence="1" type="ORF">DCC81_09755</name>
</gene>
<comment type="caution">
    <text evidence="1">The sequence shown here is derived from an EMBL/GenBank/DDBJ whole genome shotgun (WGS) entry which is preliminary data.</text>
</comment>
<keyword evidence="2" id="KW-1185">Reference proteome</keyword>
<organism evidence="1 2">
    <name type="scientific">Chitinophaga parva</name>
    <dbReference type="NCBI Taxonomy" id="2169414"/>
    <lineage>
        <taxon>Bacteria</taxon>
        <taxon>Pseudomonadati</taxon>
        <taxon>Bacteroidota</taxon>
        <taxon>Chitinophagia</taxon>
        <taxon>Chitinophagales</taxon>
        <taxon>Chitinophagaceae</taxon>
        <taxon>Chitinophaga</taxon>
    </lineage>
</organism>
<protein>
    <submittedName>
        <fullName evidence="1">Uncharacterized protein</fullName>
    </submittedName>
</protein>
<sequence>MQVNILLRMFVLSVFLFMNYLPRITDFLLSLGLRIDFAPLEAPTFLPGVRITQGGLTIDEAQLLYPGDVLHEAGHLLTLPAGVRGNMDGDLPDTDLHRGGELMALAWSYAVCLHLDMPPQVVFHEHGYKSGGAHLVAEFAAGRAVGLPMLQYYGMSFDERQAALRGVPPFPHMVHWVCQA</sequence>
<dbReference type="EMBL" id="QCYK01000001">
    <property type="protein sequence ID" value="PUZ29702.1"/>
    <property type="molecule type" value="Genomic_DNA"/>
</dbReference>
<dbReference type="AlphaFoldDB" id="A0A2T7BPW2"/>